<reference evidence="10" key="1">
    <citation type="submission" date="2024-04" db="UniProtKB">
        <authorList>
            <consortium name="EnsemblMetazoa"/>
        </authorList>
    </citation>
    <scope>IDENTIFICATION</scope>
    <source>
        <strain evidence="10">EBRO</strain>
    </source>
</reference>
<dbReference type="Gene3D" id="1.10.20.120">
    <property type="match status" value="1"/>
</dbReference>
<evidence type="ECO:0000259" key="8">
    <source>
        <dbReference type="Pfam" id="PF09468"/>
    </source>
</evidence>
<protein>
    <recommendedName>
        <fullName evidence="4">Ribonuclease H2 subunit B</fullName>
    </recommendedName>
    <alternativeName>
        <fullName evidence="7">Ribonuclease HI subunit B</fullName>
    </alternativeName>
</protein>
<dbReference type="Gene3D" id="2.20.25.530">
    <property type="match status" value="1"/>
</dbReference>
<evidence type="ECO:0000313" key="11">
    <source>
        <dbReference type="Proteomes" id="UP000075880"/>
    </source>
</evidence>
<evidence type="ECO:0000256" key="5">
    <source>
        <dbReference type="ARBA" id="ARBA00023242"/>
    </source>
</evidence>
<dbReference type="InterPro" id="IPR041195">
    <property type="entry name" value="Rnh202_N"/>
</dbReference>
<evidence type="ECO:0000259" key="9">
    <source>
        <dbReference type="Pfam" id="PF17745"/>
    </source>
</evidence>
<comment type="subcellular location">
    <subcellularLocation>
        <location evidence="1">Nucleus</location>
    </subcellularLocation>
</comment>
<dbReference type="GO" id="GO:0032299">
    <property type="term" value="C:ribonuclease H2 complex"/>
    <property type="evidence" value="ECO:0007669"/>
    <property type="project" value="InterPro"/>
</dbReference>
<feature type="domain" description="Ribonuclease H2 subunit B wHTH" evidence="8">
    <location>
        <begin position="87"/>
        <end position="214"/>
    </location>
</feature>
<dbReference type="InterPro" id="IPR019024">
    <property type="entry name" value="RNase_H2_suB_wHTH"/>
</dbReference>
<dbReference type="CDD" id="cd09270">
    <property type="entry name" value="RNase_H2-B"/>
    <property type="match status" value="1"/>
</dbReference>
<evidence type="ECO:0000256" key="1">
    <source>
        <dbReference type="ARBA" id="ARBA00004123"/>
    </source>
</evidence>
<dbReference type="Pfam" id="PF17745">
    <property type="entry name" value="Ydr279_N"/>
    <property type="match status" value="1"/>
</dbReference>
<evidence type="ECO:0000256" key="6">
    <source>
        <dbReference type="ARBA" id="ARBA00024778"/>
    </source>
</evidence>
<evidence type="ECO:0000313" key="10">
    <source>
        <dbReference type="EnsemblMetazoa" id="ENSAATROPP008663"/>
    </source>
</evidence>
<name>A0AAG5DD77_ANOAO</name>
<dbReference type="GO" id="GO:0005654">
    <property type="term" value="C:nucleoplasm"/>
    <property type="evidence" value="ECO:0007669"/>
    <property type="project" value="TreeGrafter"/>
</dbReference>
<comment type="function">
    <text evidence="6">Non catalytic subunit of RNase H2, an endonuclease that specifically degrades the RNA of RNA:DNA hybrids. Participates in DNA replication, possibly by mediating the removal of lagging-strand Okazaki fragment RNA primers during DNA replication. Mediates the excision of single ribonucleotides from DNA:RNA duplexes.</text>
</comment>
<keyword evidence="11" id="KW-1185">Reference proteome</keyword>
<feature type="domain" description="Rnh202 triple barrel" evidence="9">
    <location>
        <begin position="19"/>
        <end position="84"/>
    </location>
</feature>
<evidence type="ECO:0000256" key="2">
    <source>
        <dbReference type="ARBA" id="ARBA00009823"/>
    </source>
</evidence>
<comment type="subunit">
    <text evidence="3">The RNase H2 complex is a heterotrimer composed of the catalytic subunit RNASEH2A and the non-catalytic subunits RNASEH2B and RNASEH2C.</text>
</comment>
<comment type="similarity">
    <text evidence="2">Belongs to the RNase H2 subunit B family.</text>
</comment>
<organism evidence="10 11">
    <name type="scientific">Anopheles atroparvus</name>
    <name type="common">European mosquito</name>
    <dbReference type="NCBI Taxonomy" id="41427"/>
    <lineage>
        <taxon>Eukaryota</taxon>
        <taxon>Metazoa</taxon>
        <taxon>Ecdysozoa</taxon>
        <taxon>Arthropoda</taxon>
        <taxon>Hexapoda</taxon>
        <taxon>Insecta</taxon>
        <taxon>Pterygota</taxon>
        <taxon>Neoptera</taxon>
        <taxon>Endopterygota</taxon>
        <taxon>Diptera</taxon>
        <taxon>Nematocera</taxon>
        <taxon>Culicoidea</taxon>
        <taxon>Culicidae</taxon>
        <taxon>Anophelinae</taxon>
        <taxon>Anopheles</taxon>
    </lineage>
</organism>
<dbReference type="InterPro" id="IPR040456">
    <property type="entry name" value="RNase_H2_suB"/>
</dbReference>
<evidence type="ECO:0000256" key="3">
    <source>
        <dbReference type="ARBA" id="ARBA00011277"/>
    </source>
</evidence>
<evidence type="ECO:0000256" key="7">
    <source>
        <dbReference type="ARBA" id="ARBA00033464"/>
    </source>
</evidence>
<dbReference type="Proteomes" id="UP000075880">
    <property type="component" value="Unassembled WGS sequence"/>
</dbReference>
<dbReference type="GO" id="GO:0006401">
    <property type="term" value="P:RNA catabolic process"/>
    <property type="evidence" value="ECO:0007669"/>
    <property type="project" value="TreeGrafter"/>
</dbReference>
<sequence length="287" mass="31991">MSSQKFFFIFKDTLVDTGDASLKILSLRNPATKNSSKYLLRRNESKPTQSILYEVNCFNEQHRSWFINESVCSNGKIFIPTPIDPLFLALPYLEEHCSERAVPLDQVLVDEQFPLTSKLVEVLESSKLSKIADEKRAGEIVAYKYNESKALAWLVAKCQRLSGVVGKQDGSAARSMNYVKEEKENEKEEDAGVALLTAYGILSDYLSLEISRKLATALGFPEDENISKKRKSAIDLESAVVKKIKKEDIHETTPIKLPAAEKKVSAKTKALAKAASGSKSISSFFKK</sequence>
<dbReference type="PANTHER" id="PTHR13383">
    <property type="entry name" value="RIBONUCLEASE H2 SUBUNIT B"/>
    <property type="match status" value="1"/>
</dbReference>
<proteinExistence type="inferred from homology"/>
<dbReference type="FunFam" id="1.10.20.120:FF:000002">
    <property type="entry name" value="Ribonuclease H2 subunit B"/>
    <property type="match status" value="1"/>
</dbReference>
<dbReference type="Pfam" id="PF09468">
    <property type="entry name" value="RNase_H2-Ydr279"/>
    <property type="match status" value="1"/>
</dbReference>
<dbReference type="EnsemblMetazoa" id="ENSAATROPT009569">
    <property type="protein sequence ID" value="ENSAATROPP008663"/>
    <property type="gene ID" value="ENSAATROPG007790"/>
</dbReference>
<keyword evidence="5" id="KW-0539">Nucleus</keyword>
<dbReference type="PANTHER" id="PTHR13383:SF11">
    <property type="entry name" value="RIBONUCLEASE H2 SUBUNIT B"/>
    <property type="match status" value="1"/>
</dbReference>
<dbReference type="AlphaFoldDB" id="A0AAG5DD77"/>
<accession>A0AAG5DD77</accession>
<evidence type="ECO:0000256" key="4">
    <source>
        <dbReference type="ARBA" id="ARBA00019062"/>
    </source>
</evidence>